<proteinExistence type="predicted"/>
<keyword evidence="2" id="KW-1185">Reference proteome</keyword>
<dbReference type="RefSeq" id="WP_256541820.1">
    <property type="nucleotide sequence ID" value="NZ_CP101808.1"/>
</dbReference>
<organism evidence="1 2">
    <name type="scientific">Mycoplasmopsis equigenitalium</name>
    <dbReference type="NCBI Taxonomy" id="114883"/>
    <lineage>
        <taxon>Bacteria</taxon>
        <taxon>Bacillati</taxon>
        <taxon>Mycoplasmatota</taxon>
        <taxon>Mycoplasmoidales</taxon>
        <taxon>Metamycoplasmataceae</taxon>
        <taxon>Mycoplasmopsis</taxon>
    </lineage>
</organism>
<accession>A0ABY5J0L8</accession>
<sequence>MNKKDSISKLQQTIIDKFYSNKPLKIIWNKNERNYLWNLSKKKDELVNFSFLKNKCPSIYDQINKSRLLKRNIQPAIFSECVYSQSLAELFNLDYFIKFEDIDKNDLSWEIQNCINEYDITPRYIYTNYSQNCFLIQAGGPNFADAILFIDNNPFFIEYKEPGAKTSEVDLPKYDDEGNIIWTEKWLKENPQFNKMAREKTNLNFFEVAGRNINDFSTESIEYAINNNYVSDFIVTEDKNGLLTMLPSKQITNWASKVESEIRPAGRNHYKVWTNKKLIEILESKQAKLLNSIVNILKNNVSERKERGGNQVSGYKLHEFFFVYKKEVKEDENNLVFNINKVRQLKPTITAKIFFNDLEYDRVKSEYRSRDNILSRW</sequence>
<dbReference type="EMBL" id="CP101808">
    <property type="protein sequence ID" value="UUD36807.1"/>
    <property type="molecule type" value="Genomic_DNA"/>
</dbReference>
<reference evidence="1" key="1">
    <citation type="submission" date="2022-07" db="EMBL/GenBank/DDBJ databases">
        <title>Complete genome of Mycoplasma equigenitalium type strain T37.</title>
        <authorList>
            <person name="Spergser J."/>
        </authorList>
    </citation>
    <scope>NUCLEOTIDE SEQUENCE</scope>
    <source>
        <strain evidence="1">T37</strain>
    </source>
</reference>
<gene>
    <name evidence="1" type="ORF">NPA09_02820</name>
</gene>
<protein>
    <recommendedName>
        <fullName evidence="3">YqaJ viral recombinase domain-containing protein</fullName>
    </recommendedName>
</protein>
<dbReference type="Proteomes" id="UP001059576">
    <property type="component" value="Chromosome"/>
</dbReference>
<evidence type="ECO:0008006" key="3">
    <source>
        <dbReference type="Google" id="ProtNLM"/>
    </source>
</evidence>
<evidence type="ECO:0000313" key="1">
    <source>
        <dbReference type="EMBL" id="UUD36807.1"/>
    </source>
</evidence>
<evidence type="ECO:0000313" key="2">
    <source>
        <dbReference type="Proteomes" id="UP001059576"/>
    </source>
</evidence>
<name>A0ABY5J0L8_9BACT</name>